<sequence length="75" mass="8696">MKKTFIFLIATLFAITSFGQTFEGKIIYKNTYKSKMPNVTDDQFTAMMGSIQEYFIKKATINQLQMAHFFSGNFM</sequence>
<dbReference type="Proteomes" id="UP001202248">
    <property type="component" value="Unassembled WGS sequence"/>
</dbReference>
<feature type="signal peptide" evidence="1">
    <location>
        <begin position="1"/>
        <end position="19"/>
    </location>
</feature>
<dbReference type="EMBL" id="JAKWBL010000002">
    <property type="protein sequence ID" value="MCH5598643.1"/>
    <property type="molecule type" value="Genomic_DNA"/>
</dbReference>
<comment type="caution">
    <text evidence="2">The sequence shown here is derived from an EMBL/GenBank/DDBJ whole genome shotgun (WGS) entry which is preliminary data.</text>
</comment>
<keyword evidence="3" id="KW-1185">Reference proteome</keyword>
<organism evidence="2 3">
    <name type="scientific">Niabella ginsengisoli</name>
    <dbReference type="NCBI Taxonomy" id="522298"/>
    <lineage>
        <taxon>Bacteria</taxon>
        <taxon>Pseudomonadati</taxon>
        <taxon>Bacteroidota</taxon>
        <taxon>Chitinophagia</taxon>
        <taxon>Chitinophagales</taxon>
        <taxon>Chitinophagaceae</taxon>
        <taxon>Niabella</taxon>
    </lineage>
</organism>
<name>A0ABS9SJV7_9BACT</name>
<proteinExistence type="predicted"/>
<evidence type="ECO:0000313" key="3">
    <source>
        <dbReference type="Proteomes" id="UP001202248"/>
    </source>
</evidence>
<feature type="chain" id="PRO_5047135157" description="GLPGLI family protein" evidence="1">
    <location>
        <begin position="20"/>
        <end position="75"/>
    </location>
</feature>
<dbReference type="RefSeq" id="WP_240830307.1">
    <property type="nucleotide sequence ID" value="NZ_JAKWBL010000002.1"/>
</dbReference>
<reference evidence="2 3" key="1">
    <citation type="submission" date="2022-02" db="EMBL/GenBank/DDBJ databases">
        <authorList>
            <person name="Min J."/>
        </authorList>
    </citation>
    <scope>NUCLEOTIDE SEQUENCE [LARGE SCALE GENOMIC DNA]</scope>
    <source>
        <strain evidence="2 3">GR10-1</strain>
    </source>
</reference>
<evidence type="ECO:0000256" key="1">
    <source>
        <dbReference type="SAM" id="SignalP"/>
    </source>
</evidence>
<evidence type="ECO:0000313" key="2">
    <source>
        <dbReference type="EMBL" id="MCH5598643.1"/>
    </source>
</evidence>
<protein>
    <recommendedName>
        <fullName evidence="4">GLPGLI family protein</fullName>
    </recommendedName>
</protein>
<keyword evidence="1" id="KW-0732">Signal</keyword>
<gene>
    <name evidence="2" type="ORF">MKP09_12340</name>
</gene>
<accession>A0ABS9SJV7</accession>
<evidence type="ECO:0008006" key="4">
    <source>
        <dbReference type="Google" id="ProtNLM"/>
    </source>
</evidence>